<dbReference type="EMBL" id="JABWUV010000009">
    <property type="protein sequence ID" value="KAF6330235.1"/>
    <property type="molecule type" value="Genomic_DNA"/>
</dbReference>
<dbReference type="Proteomes" id="UP000527355">
    <property type="component" value="Unassembled WGS sequence"/>
</dbReference>
<keyword evidence="2" id="KW-1185">Reference proteome</keyword>
<comment type="caution">
    <text evidence="1">The sequence shown here is derived from an EMBL/GenBank/DDBJ whole genome shotgun (WGS) entry which is preliminary data.</text>
</comment>
<gene>
    <name evidence="1" type="ORF">mMyoMyo1_012238</name>
</gene>
<evidence type="ECO:0000313" key="2">
    <source>
        <dbReference type="Proteomes" id="UP000527355"/>
    </source>
</evidence>
<reference evidence="1 2" key="1">
    <citation type="journal article" date="2020" name="Nature">
        <title>Six reference-quality genomes reveal evolution of bat adaptations.</title>
        <authorList>
            <person name="Jebb D."/>
            <person name="Huang Z."/>
            <person name="Pippel M."/>
            <person name="Hughes G.M."/>
            <person name="Lavrichenko K."/>
            <person name="Devanna P."/>
            <person name="Winkler S."/>
            <person name="Jermiin L.S."/>
            <person name="Skirmuntt E.C."/>
            <person name="Katzourakis A."/>
            <person name="Burkitt-Gray L."/>
            <person name="Ray D.A."/>
            <person name="Sullivan K.A.M."/>
            <person name="Roscito J.G."/>
            <person name="Kirilenko B.M."/>
            <person name="Davalos L.M."/>
            <person name="Corthals A.P."/>
            <person name="Power M.L."/>
            <person name="Jones G."/>
            <person name="Ransome R.D."/>
            <person name="Dechmann D.K.N."/>
            <person name="Locatelli A.G."/>
            <person name="Puechmaille S.J."/>
            <person name="Fedrigo O."/>
            <person name="Jarvis E.D."/>
            <person name="Hiller M."/>
            <person name="Vernes S.C."/>
            <person name="Myers E.W."/>
            <person name="Teeling E.C."/>
        </authorList>
    </citation>
    <scope>NUCLEOTIDE SEQUENCE [LARGE SCALE GENOMIC DNA]</scope>
    <source>
        <strain evidence="1">MMyoMyo1</strain>
        <tissue evidence="1">Flight muscle</tissue>
    </source>
</reference>
<proteinExistence type="predicted"/>
<dbReference type="AlphaFoldDB" id="A0A7J7VYD6"/>
<organism evidence="1 2">
    <name type="scientific">Myotis myotis</name>
    <name type="common">Greater mouse-eared bat</name>
    <name type="synonym">Vespertilio myotis</name>
    <dbReference type="NCBI Taxonomy" id="51298"/>
    <lineage>
        <taxon>Eukaryota</taxon>
        <taxon>Metazoa</taxon>
        <taxon>Chordata</taxon>
        <taxon>Craniata</taxon>
        <taxon>Vertebrata</taxon>
        <taxon>Euteleostomi</taxon>
        <taxon>Mammalia</taxon>
        <taxon>Eutheria</taxon>
        <taxon>Laurasiatheria</taxon>
        <taxon>Chiroptera</taxon>
        <taxon>Yangochiroptera</taxon>
        <taxon>Vespertilionidae</taxon>
        <taxon>Myotis</taxon>
    </lineage>
</organism>
<evidence type="ECO:0000313" key="1">
    <source>
        <dbReference type="EMBL" id="KAF6330235.1"/>
    </source>
</evidence>
<accession>A0A7J7VYD6</accession>
<protein>
    <submittedName>
        <fullName evidence="1">Uncharacterized protein</fullName>
    </submittedName>
</protein>
<sequence length="187" mass="19950">MALRHCCGSGTRCLSLLQVVPWGSASSTGPSQGNLPWPAMPNTAFNMIPLSFRLGRVPRHGQCALVLCPPPRAGPVLLCPNSKAKLGGIHPPPCPAMVLKLQDNVNLVSLAQQGCCCSSEPPVMPAEAASLSKGLRTWSWPHKMVGSTSRSQARCVCLMRDTVVFAFTQAGLWRPQTGIHLNGLVFV</sequence>
<name>A0A7J7VYD6_MYOMY</name>